<evidence type="ECO:0000259" key="2">
    <source>
        <dbReference type="SMART" id="SM01054"/>
    </source>
</evidence>
<dbReference type="PANTHER" id="PTHR33349:SF41">
    <property type="entry name" value="EMB|CAB62594.1"/>
    <property type="match status" value="1"/>
</dbReference>
<evidence type="ECO:0000313" key="3">
    <source>
        <dbReference type="EMBL" id="KAK1363451.1"/>
    </source>
</evidence>
<dbReference type="EMBL" id="JAUIZM010000009">
    <property type="protein sequence ID" value="KAK1363451.1"/>
    <property type="molecule type" value="Genomic_DNA"/>
</dbReference>
<sequence length="468" mass="52410">MAQVTIDAAVNTETDEEKDGHLRSLSNGYSDDQIRVAKRESRYRSPCRGSCHDLCKHGFKSDPETKVGRSLARRNSLDSTRKTAKTFAVTNKEIPEPSKQASVSLRRQTSSPAQIECASEKHSRVPRPKTSSASATQRLRRRHSERIIPKSSEPLSVSSAGGSVGQKDSEKKVNKETEKKKIPGREKFSSSSMSSAKRILRAQSDYVKKLKKVPSVLDYRKRIKEVDNKYPPSKCVIEKTPHVIGPQARRNQDVRLAKRGSSTSSKVSEDKGLGYGDCKVNASYSPPTENTHTSLSSLKSQSSTSSSPEAMQSDESAFENDNSESEYSTTELEVENMRTPRIQVLRLKNKDRPSSHKLQFRRGSVIDVQLEDLRPSRLKFRHQEALDEEISDTECISLRRISSDGVLYETDSETEKVTLKHQEMEAREETRGLVNDVIEETANRLVRSRKSKVKALVGAFEAVLGSPR</sequence>
<dbReference type="Pfam" id="PF07839">
    <property type="entry name" value="CaM_binding"/>
    <property type="match status" value="1"/>
</dbReference>
<dbReference type="SMART" id="SM01054">
    <property type="entry name" value="CaM_binding"/>
    <property type="match status" value="1"/>
</dbReference>
<comment type="caution">
    <text evidence="3">The sequence shown here is derived from an EMBL/GenBank/DDBJ whole genome shotgun (WGS) entry which is preliminary data.</text>
</comment>
<protein>
    <recommendedName>
        <fullName evidence="2">Calmodulin-binding domain-containing protein</fullName>
    </recommendedName>
</protein>
<feature type="compositionally biased region" description="Low complexity" evidence="1">
    <location>
        <begin position="293"/>
        <end position="307"/>
    </location>
</feature>
<reference evidence="3" key="1">
    <citation type="submission" date="2023-02" db="EMBL/GenBank/DDBJ databases">
        <title>Genome of toxic invasive species Heracleum sosnowskyi carries increased number of genes despite the absence of recent whole-genome duplications.</title>
        <authorList>
            <person name="Schelkunov M."/>
            <person name="Shtratnikova V."/>
            <person name="Makarenko M."/>
            <person name="Klepikova A."/>
            <person name="Omelchenko D."/>
            <person name="Novikova G."/>
            <person name="Obukhova E."/>
            <person name="Bogdanov V."/>
            <person name="Penin A."/>
            <person name="Logacheva M."/>
        </authorList>
    </citation>
    <scope>NUCLEOTIDE SEQUENCE</scope>
    <source>
        <strain evidence="3">Hsosn_3</strain>
        <tissue evidence="3">Leaf</tissue>
    </source>
</reference>
<feature type="domain" description="Calmodulin-binding" evidence="2">
    <location>
        <begin position="354"/>
        <end position="465"/>
    </location>
</feature>
<feature type="region of interest" description="Disordered" evidence="1">
    <location>
        <begin position="60"/>
        <end position="196"/>
    </location>
</feature>
<dbReference type="Proteomes" id="UP001237642">
    <property type="component" value="Unassembled WGS sequence"/>
</dbReference>
<feature type="region of interest" description="Disordered" evidence="1">
    <location>
        <begin position="1"/>
        <end position="29"/>
    </location>
</feature>
<name>A0AAD8M7F9_9APIA</name>
<keyword evidence="4" id="KW-1185">Reference proteome</keyword>
<feature type="compositionally biased region" description="Polar residues" evidence="1">
    <location>
        <begin position="99"/>
        <end position="113"/>
    </location>
</feature>
<feature type="region of interest" description="Disordered" evidence="1">
    <location>
        <begin position="237"/>
        <end position="335"/>
    </location>
</feature>
<reference evidence="3" key="2">
    <citation type="submission" date="2023-05" db="EMBL/GenBank/DDBJ databases">
        <authorList>
            <person name="Schelkunov M.I."/>
        </authorList>
    </citation>
    <scope>NUCLEOTIDE SEQUENCE</scope>
    <source>
        <strain evidence="3">Hsosn_3</strain>
        <tissue evidence="3">Leaf</tissue>
    </source>
</reference>
<evidence type="ECO:0000313" key="4">
    <source>
        <dbReference type="Proteomes" id="UP001237642"/>
    </source>
</evidence>
<evidence type="ECO:0000256" key="1">
    <source>
        <dbReference type="SAM" id="MobiDB-lite"/>
    </source>
</evidence>
<dbReference type="InterPro" id="IPR012417">
    <property type="entry name" value="CaM-bd_dom_pln"/>
</dbReference>
<organism evidence="3 4">
    <name type="scientific">Heracleum sosnowskyi</name>
    <dbReference type="NCBI Taxonomy" id="360622"/>
    <lineage>
        <taxon>Eukaryota</taxon>
        <taxon>Viridiplantae</taxon>
        <taxon>Streptophyta</taxon>
        <taxon>Embryophyta</taxon>
        <taxon>Tracheophyta</taxon>
        <taxon>Spermatophyta</taxon>
        <taxon>Magnoliopsida</taxon>
        <taxon>eudicotyledons</taxon>
        <taxon>Gunneridae</taxon>
        <taxon>Pentapetalae</taxon>
        <taxon>asterids</taxon>
        <taxon>campanulids</taxon>
        <taxon>Apiales</taxon>
        <taxon>Apiaceae</taxon>
        <taxon>Apioideae</taxon>
        <taxon>apioid superclade</taxon>
        <taxon>Tordylieae</taxon>
        <taxon>Tordyliinae</taxon>
        <taxon>Heracleum</taxon>
    </lineage>
</organism>
<accession>A0AAD8M7F9</accession>
<proteinExistence type="predicted"/>
<feature type="compositionally biased region" description="Polar residues" evidence="1">
    <location>
        <begin position="282"/>
        <end position="292"/>
    </location>
</feature>
<dbReference type="PANTHER" id="PTHR33349">
    <property type="entry name" value="EMB|CAB62594.1"/>
    <property type="match status" value="1"/>
</dbReference>
<feature type="compositionally biased region" description="Basic and acidic residues" evidence="1">
    <location>
        <begin position="167"/>
        <end position="188"/>
    </location>
</feature>
<gene>
    <name evidence="3" type="ORF">POM88_039012</name>
</gene>
<dbReference type="AlphaFoldDB" id="A0AAD8M7F9"/>
<dbReference type="GO" id="GO:0005516">
    <property type="term" value="F:calmodulin binding"/>
    <property type="evidence" value="ECO:0007669"/>
    <property type="project" value="InterPro"/>
</dbReference>